<dbReference type="Pfam" id="PF01871">
    <property type="entry name" value="AMMECR1"/>
    <property type="match status" value="1"/>
</dbReference>
<evidence type="ECO:0000259" key="2">
    <source>
        <dbReference type="PROSITE" id="PS51112"/>
    </source>
</evidence>
<gene>
    <name evidence="3" type="primary">AMMECR1</name>
    <name evidence="3" type="ORF">FOL47_004393</name>
</gene>
<protein>
    <submittedName>
        <fullName evidence="3">AMME syndrome candidate protein 1 protein</fullName>
    </submittedName>
</protein>
<evidence type="ECO:0000256" key="1">
    <source>
        <dbReference type="SAM" id="Phobius"/>
    </source>
</evidence>
<dbReference type="InterPro" id="IPR027485">
    <property type="entry name" value="AMMECR1_N"/>
</dbReference>
<dbReference type="EMBL" id="JAAPAO010000025">
    <property type="protein sequence ID" value="KAF4676914.1"/>
    <property type="molecule type" value="Genomic_DNA"/>
</dbReference>
<dbReference type="Gene3D" id="3.30.700.20">
    <property type="entry name" value="Hypothetical protein ph0010, domain 1"/>
    <property type="match status" value="1"/>
</dbReference>
<dbReference type="OrthoDB" id="24630at2759"/>
<dbReference type="PANTHER" id="PTHR13016">
    <property type="entry name" value="AMMECR1 HOMOLOG"/>
    <property type="match status" value="1"/>
</dbReference>
<dbReference type="PROSITE" id="PS51112">
    <property type="entry name" value="AMMECR1"/>
    <property type="match status" value="1"/>
</dbReference>
<evidence type="ECO:0000313" key="4">
    <source>
        <dbReference type="Proteomes" id="UP000591131"/>
    </source>
</evidence>
<dbReference type="InterPro" id="IPR023473">
    <property type="entry name" value="AMMECR1"/>
</dbReference>
<dbReference type="InterPro" id="IPR002733">
    <property type="entry name" value="AMMECR1_domain"/>
</dbReference>
<comment type="caution">
    <text evidence="3">The sequence shown here is derived from an EMBL/GenBank/DDBJ whole genome shotgun (WGS) entry which is preliminary data.</text>
</comment>
<feature type="domain" description="AMMECR1" evidence="2">
    <location>
        <begin position="16"/>
        <end position="238"/>
    </location>
</feature>
<dbReference type="SUPFAM" id="SSF143447">
    <property type="entry name" value="AMMECR1-like"/>
    <property type="match status" value="1"/>
</dbReference>
<dbReference type="Proteomes" id="UP000591131">
    <property type="component" value="Unassembled WGS sequence"/>
</dbReference>
<dbReference type="PANTHER" id="PTHR13016:SF0">
    <property type="entry name" value="AMME SYNDROME CANDIDATE GENE 1 PROTEIN"/>
    <property type="match status" value="1"/>
</dbReference>
<feature type="transmembrane region" description="Helical" evidence="1">
    <location>
        <begin position="408"/>
        <end position="432"/>
    </location>
</feature>
<organism evidence="3 4">
    <name type="scientific">Perkinsus chesapeaki</name>
    <name type="common">Clam parasite</name>
    <name type="synonym">Perkinsus andrewsi</name>
    <dbReference type="NCBI Taxonomy" id="330153"/>
    <lineage>
        <taxon>Eukaryota</taxon>
        <taxon>Sar</taxon>
        <taxon>Alveolata</taxon>
        <taxon>Perkinsozoa</taxon>
        <taxon>Perkinsea</taxon>
        <taxon>Perkinsida</taxon>
        <taxon>Perkinsidae</taxon>
        <taxon>Perkinsus</taxon>
    </lineage>
</organism>
<name>A0A7J6MZU5_PERCH</name>
<accession>A0A7J6MZU5</accession>
<keyword evidence="4" id="KW-1185">Reference proteome</keyword>
<keyword evidence="1" id="KW-0812">Transmembrane</keyword>
<evidence type="ECO:0000313" key="3">
    <source>
        <dbReference type="EMBL" id="KAF4676914.1"/>
    </source>
</evidence>
<keyword evidence="1" id="KW-1133">Transmembrane helix</keyword>
<dbReference type="InterPro" id="IPR036071">
    <property type="entry name" value="AMMECR1_dom_sf"/>
</dbReference>
<proteinExistence type="predicted"/>
<sequence length="646" mass="72835">MTSISHQSSTGAVHTSTPPDLLSSQQLCAYCFDVLRSYYKLDIPTRMSRNLEDYLPDMPECLQPDTMTSGIFVTWDTRSRGSSLKSSQKDYRTLRGCIGYLLPIKLGQLKKYTIISSQEDRRFRPIAQSELQNLMCTVSVLHSFEDLEDDIYNWSPDGTHGIVVTFTLPGESKTRSATFLPNVMPEQRWDQQEAVKRAIMKGGGSSRDAQHPQGLHTTVQRYQSSNQNIALGEQKEVSSAAYPRQEFVLQVEPPWKCPFKRCGRILAEYDIMAAESLGASMLHSFCCLKAATITQPSIPWSETVFIVRLASLRMASITTLMYPALSHRPGKRLWLPAKNILAFARSTNEISDELAIGEVLGGGVIKTTLIKALIVHFKSTADWDRLLQRVFVQRRQDLSTDKSTVNSVLMVLIILGAMLFATVAVYSAYVAWKSHSLRAEIEPCEKFREEVRAKWAQLVESFVDSPDGHTCVDITAIMNKYDLERFTVLLETIATALYIPPESIQSFPSTAISKTSLLESLPDIPEMSELSEEEVDPAPFRKTSVSKTMPARHARGRRATATGMVGAATDVQRTSQRKPTLVRRSNRRHTVSEGRPAIRENPQTVYRSKRRRISFVQPETSAARQRRLSEVDFRTVFEEFARDTEK</sequence>
<dbReference type="AlphaFoldDB" id="A0A7J6MZU5"/>
<keyword evidence="1" id="KW-0472">Membrane</keyword>
<reference evidence="3 4" key="1">
    <citation type="submission" date="2020-04" db="EMBL/GenBank/DDBJ databases">
        <title>Perkinsus chesapeaki whole genome sequence.</title>
        <authorList>
            <person name="Bogema D.R."/>
        </authorList>
    </citation>
    <scope>NUCLEOTIDE SEQUENCE [LARGE SCALE GENOMIC DNA]</scope>
    <source>
        <strain evidence="3">ATCC PRA-425</strain>
    </source>
</reference>